<evidence type="ECO:0000256" key="3">
    <source>
        <dbReference type="ARBA" id="ARBA00023284"/>
    </source>
</evidence>
<accession>A0AAJ2N1A2</accession>
<dbReference type="PROSITE" id="PS00194">
    <property type="entry name" value="THIOREDOXIN_1"/>
    <property type="match status" value="1"/>
</dbReference>
<dbReference type="InterPro" id="IPR050553">
    <property type="entry name" value="Thioredoxin_ResA/DsbE_sf"/>
</dbReference>
<keyword evidence="4" id="KW-0472">Membrane</keyword>
<comment type="subcellular location">
    <subcellularLocation>
        <location evidence="1">Cell envelope</location>
    </subcellularLocation>
</comment>
<keyword evidence="2" id="KW-0201">Cytochrome c-type biogenesis</keyword>
<keyword evidence="4" id="KW-1133">Transmembrane helix</keyword>
<feature type="transmembrane region" description="Helical" evidence="4">
    <location>
        <begin position="80"/>
        <end position="97"/>
    </location>
</feature>
<gene>
    <name evidence="6" type="ORF">ROV92_21215</name>
</gene>
<feature type="transmembrane region" description="Helical" evidence="4">
    <location>
        <begin position="7"/>
        <end position="28"/>
    </location>
</feature>
<dbReference type="Proteomes" id="UP001251948">
    <property type="component" value="Unassembled WGS sequence"/>
</dbReference>
<keyword evidence="3" id="KW-0676">Redox-active center</keyword>
<evidence type="ECO:0000313" key="7">
    <source>
        <dbReference type="Proteomes" id="UP001251948"/>
    </source>
</evidence>
<dbReference type="PANTHER" id="PTHR42852:SF13">
    <property type="entry name" value="PROTEIN DIPZ"/>
    <property type="match status" value="1"/>
</dbReference>
<dbReference type="PROSITE" id="PS51352">
    <property type="entry name" value="THIOREDOXIN_2"/>
    <property type="match status" value="1"/>
</dbReference>
<dbReference type="EMBL" id="JAVSKO010000012">
    <property type="protein sequence ID" value="MDT3470519.1"/>
    <property type="molecule type" value="Genomic_DNA"/>
</dbReference>
<reference evidence="6" key="1">
    <citation type="submission" date="2023-07" db="EMBL/GenBank/DDBJ databases">
        <title>Comparative genomics of clinical Stenotrophomonas maltophilia isolates reveals regions of diversity which correlate with colonization and persistence in vivo.</title>
        <authorList>
            <person name="Mcdaniel M.S."/>
            <person name="Swords W.E."/>
            <person name="Sumpter N.A."/>
            <person name="Lindgren N.R."/>
            <person name="Billiot C.E."/>
        </authorList>
    </citation>
    <scope>NUCLEOTIDE SEQUENCE</scope>
    <source>
        <strain evidence="6">Ism4</strain>
    </source>
</reference>
<dbReference type="RefSeq" id="WP_312564333.1">
    <property type="nucleotide sequence ID" value="NZ_JAVSKO010000012.1"/>
</dbReference>
<dbReference type="AlphaFoldDB" id="A0AAJ2N1A2"/>
<sequence length="267" mass="29088">MSSVGPVPMPVVLILVCSALAMAVARLWPRGADPEPLPSAASMVLDMLLIGLLCGRISFVALNFALYRGAPWSILQITDGGYHMVVVVLAGLAWGLWRLRRWPLLRAPVLTAALVGVLLWSGGSQVLSLWQERQMPLPTLPVTDLQGGPVDLQQFRGSPLVLNLWATWCGPCRREMPVLAAAQQAHADVQFVFLNQGETLDEVQGFLSDERLVLGNVLLDDDAAASTELGVQAYPSTLFFDADGRLRELHLGELTAAGLEHKLRRLR</sequence>
<feature type="domain" description="Thioredoxin" evidence="5">
    <location>
        <begin position="131"/>
        <end position="267"/>
    </location>
</feature>
<dbReference type="Gene3D" id="3.40.30.10">
    <property type="entry name" value="Glutaredoxin"/>
    <property type="match status" value="1"/>
</dbReference>
<proteinExistence type="predicted"/>
<evidence type="ECO:0000313" key="6">
    <source>
        <dbReference type="EMBL" id="MDT3470519.1"/>
    </source>
</evidence>
<dbReference type="GO" id="GO:0017004">
    <property type="term" value="P:cytochrome complex assembly"/>
    <property type="evidence" value="ECO:0007669"/>
    <property type="project" value="UniProtKB-KW"/>
</dbReference>
<dbReference type="InterPro" id="IPR013766">
    <property type="entry name" value="Thioredoxin_domain"/>
</dbReference>
<evidence type="ECO:0000259" key="5">
    <source>
        <dbReference type="PROSITE" id="PS51352"/>
    </source>
</evidence>
<dbReference type="PANTHER" id="PTHR42852">
    <property type="entry name" value="THIOL:DISULFIDE INTERCHANGE PROTEIN DSBE"/>
    <property type="match status" value="1"/>
</dbReference>
<dbReference type="SUPFAM" id="SSF52833">
    <property type="entry name" value="Thioredoxin-like"/>
    <property type="match status" value="1"/>
</dbReference>
<protein>
    <submittedName>
        <fullName evidence="6">TlpA disulfide reductase family protein</fullName>
    </submittedName>
</protein>
<dbReference type="CDD" id="cd02966">
    <property type="entry name" value="TlpA_like_family"/>
    <property type="match status" value="1"/>
</dbReference>
<comment type="caution">
    <text evidence="6">The sequence shown here is derived from an EMBL/GenBank/DDBJ whole genome shotgun (WGS) entry which is preliminary data.</text>
</comment>
<name>A0AAJ2N1A2_STEMA</name>
<evidence type="ECO:0000256" key="4">
    <source>
        <dbReference type="SAM" id="Phobius"/>
    </source>
</evidence>
<evidence type="ECO:0000256" key="1">
    <source>
        <dbReference type="ARBA" id="ARBA00004196"/>
    </source>
</evidence>
<dbReference type="Pfam" id="PF08534">
    <property type="entry name" value="Redoxin"/>
    <property type="match status" value="1"/>
</dbReference>
<feature type="transmembrane region" description="Helical" evidence="4">
    <location>
        <begin position="109"/>
        <end position="130"/>
    </location>
</feature>
<keyword evidence="4" id="KW-0812">Transmembrane</keyword>
<dbReference type="InterPro" id="IPR036249">
    <property type="entry name" value="Thioredoxin-like_sf"/>
</dbReference>
<organism evidence="6 7">
    <name type="scientific">Stenotrophomonas maltophilia</name>
    <name type="common">Pseudomonas maltophilia</name>
    <name type="synonym">Xanthomonas maltophilia</name>
    <dbReference type="NCBI Taxonomy" id="40324"/>
    <lineage>
        <taxon>Bacteria</taxon>
        <taxon>Pseudomonadati</taxon>
        <taxon>Pseudomonadota</taxon>
        <taxon>Gammaproteobacteria</taxon>
        <taxon>Lysobacterales</taxon>
        <taxon>Lysobacteraceae</taxon>
        <taxon>Stenotrophomonas</taxon>
        <taxon>Stenotrophomonas maltophilia group</taxon>
    </lineage>
</organism>
<dbReference type="InterPro" id="IPR013740">
    <property type="entry name" value="Redoxin"/>
</dbReference>
<dbReference type="InterPro" id="IPR017937">
    <property type="entry name" value="Thioredoxin_CS"/>
</dbReference>
<dbReference type="GO" id="GO:0015036">
    <property type="term" value="F:disulfide oxidoreductase activity"/>
    <property type="evidence" value="ECO:0007669"/>
    <property type="project" value="UniProtKB-ARBA"/>
</dbReference>
<evidence type="ECO:0000256" key="2">
    <source>
        <dbReference type="ARBA" id="ARBA00022748"/>
    </source>
</evidence>
<dbReference type="GO" id="GO:0030313">
    <property type="term" value="C:cell envelope"/>
    <property type="evidence" value="ECO:0007669"/>
    <property type="project" value="UniProtKB-SubCell"/>
</dbReference>
<feature type="transmembrane region" description="Helical" evidence="4">
    <location>
        <begin position="48"/>
        <end position="68"/>
    </location>
</feature>